<accession>A0ABR2GNE0</accession>
<dbReference type="PANTHER" id="PTHR30461:SF23">
    <property type="entry name" value="DNA RECOMBINASE-RELATED"/>
    <property type="match status" value="1"/>
</dbReference>
<dbReference type="InterPro" id="IPR006119">
    <property type="entry name" value="Resolv_N"/>
</dbReference>
<dbReference type="InterPro" id="IPR036162">
    <property type="entry name" value="Resolvase-like_N_sf"/>
</dbReference>
<dbReference type="Pfam" id="PF07508">
    <property type="entry name" value="Recombinase"/>
    <property type="match status" value="1"/>
</dbReference>
<dbReference type="PROSITE" id="PS51736">
    <property type="entry name" value="RECOMBINASES_3"/>
    <property type="match status" value="1"/>
</dbReference>
<evidence type="ECO:0000313" key="3">
    <source>
        <dbReference type="Proteomes" id="UP001470230"/>
    </source>
</evidence>
<name>A0ABR2GNE0_9EUKA</name>
<evidence type="ECO:0000259" key="1">
    <source>
        <dbReference type="PROSITE" id="PS51736"/>
    </source>
</evidence>
<gene>
    <name evidence="2" type="ORF">M9Y10_004552</name>
</gene>
<organism evidence="2 3">
    <name type="scientific">Tritrichomonas musculus</name>
    <dbReference type="NCBI Taxonomy" id="1915356"/>
    <lineage>
        <taxon>Eukaryota</taxon>
        <taxon>Metamonada</taxon>
        <taxon>Parabasalia</taxon>
        <taxon>Tritrichomonadida</taxon>
        <taxon>Tritrichomonadidae</taxon>
        <taxon>Tritrichomonas</taxon>
    </lineage>
</organism>
<dbReference type="SMART" id="SM00857">
    <property type="entry name" value="Resolvase"/>
    <property type="match status" value="1"/>
</dbReference>
<dbReference type="Gene3D" id="3.40.50.1390">
    <property type="entry name" value="Resolvase, N-terminal catalytic domain"/>
    <property type="match status" value="1"/>
</dbReference>
<evidence type="ECO:0000313" key="2">
    <source>
        <dbReference type="EMBL" id="KAK8835448.1"/>
    </source>
</evidence>
<dbReference type="Gene3D" id="3.90.1750.20">
    <property type="entry name" value="Putative Large Serine Recombinase, Chain B, Domain 2"/>
    <property type="match status" value="1"/>
</dbReference>
<protein>
    <recommendedName>
        <fullName evidence="1">Resolvase/invertase-type recombinase catalytic domain-containing protein</fullName>
    </recommendedName>
</protein>
<dbReference type="Pfam" id="PF00239">
    <property type="entry name" value="Resolvase"/>
    <property type="match status" value="1"/>
</dbReference>
<reference evidence="2 3" key="1">
    <citation type="submission" date="2024-04" db="EMBL/GenBank/DDBJ databases">
        <title>Tritrichomonas musculus Genome.</title>
        <authorList>
            <person name="Alves-Ferreira E."/>
            <person name="Grigg M."/>
            <person name="Lorenzi H."/>
            <person name="Galac M."/>
        </authorList>
    </citation>
    <scope>NUCLEOTIDE SEQUENCE [LARGE SCALE GENOMIC DNA]</scope>
    <source>
        <strain evidence="2 3">EAF2021</strain>
    </source>
</reference>
<dbReference type="SUPFAM" id="SSF53041">
    <property type="entry name" value="Resolvase-like"/>
    <property type="match status" value="1"/>
</dbReference>
<dbReference type="PANTHER" id="PTHR30461">
    <property type="entry name" value="DNA-INVERTASE FROM LAMBDOID PROPHAGE"/>
    <property type="match status" value="1"/>
</dbReference>
<proteinExistence type="predicted"/>
<dbReference type="InterPro" id="IPR050639">
    <property type="entry name" value="SSR_resolvase"/>
</dbReference>
<keyword evidence="3" id="KW-1185">Reference proteome</keyword>
<dbReference type="Proteomes" id="UP001470230">
    <property type="component" value="Unassembled WGS sequence"/>
</dbReference>
<feature type="domain" description="Resolvase/invertase-type recombinase catalytic" evidence="1">
    <location>
        <begin position="2"/>
        <end position="151"/>
    </location>
</feature>
<dbReference type="EMBL" id="JAPFFF010000103">
    <property type="protein sequence ID" value="KAK8835448.1"/>
    <property type="molecule type" value="Genomic_DNA"/>
</dbReference>
<dbReference type="InterPro" id="IPR038109">
    <property type="entry name" value="DNA_bind_recomb_sf"/>
</dbReference>
<dbReference type="CDD" id="cd03768">
    <property type="entry name" value="SR_ResInv"/>
    <property type="match status" value="1"/>
</dbReference>
<dbReference type="InterPro" id="IPR011109">
    <property type="entry name" value="DNA_bind_recombinase_dom"/>
</dbReference>
<comment type="caution">
    <text evidence="2">The sequence shown here is derived from an EMBL/GenBank/DDBJ whole genome shotgun (WGS) entry which is preliminary data.</text>
</comment>
<sequence length="246" mass="28381">MLIFIYSRKSIYTEKGKSVENQIEMCKEYILKNIKGAKPEDIVIYEDEGFSGKNTNRPQFQKMIADSKKQKPDYIVCYRLDRISRSVSDFSSFVEDVNSRNISFICIREQFDTSIPGGRAMIYMVSVFAQLERETLAERVRDNMLMLSRSGIWLGGTCPTGFTAKRKTEVIIDGKIKEYSYLEENKDIETVKLIFDLFLKFGSSMIVAKYLSQKAIKTVNSKFFYDISVKHILKNPVYCTGADNRT</sequence>